<evidence type="ECO:0000313" key="3">
    <source>
        <dbReference type="Proteomes" id="UP000233551"/>
    </source>
</evidence>
<proteinExistence type="predicted"/>
<reference evidence="2 3" key="1">
    <citation type="submission" date="2017-11" db="EMBL/GenBank/DDBJ databases">
        <title>De-novo sequencing of pomegranate (Punica granatum L.) genome.</title>
        <authorList>
            <person name="Akparov Z."/>
            <person name="Amiraslanov A."/>
            <person name="Hajiyeva S."/>
            <person name="Abbasov M."/>
            <person name="Kaur K."/>
            <person name="Hamwieh A."/>
            <person name="Solovyev V."/>
            <person name="Salamov A."/>
            <person name="Braich B."/>
            <person name="Kosarev P."/>
            <person name="Mahmoud A."/>
            <person name="Hajiyev E."/>
            <person name="Babayeva S."/>
            <person name="Izzatullayeva V."/>
            <person name="Mammadov A."/>
            <person name="Mammadov A."/>
            <person name="Sharifova S."/>
            <person name="Ojaghi J."/>
            <person name="Eynullazada K."/>
            <person name="Bayramov B."/>
            <person name="Abdulazimova A."/>
            <person name="Shahmuradov I."/>
        </authorList>
    </citation>
    <scope>NUCLEOTIDE SEQUENCE [LARGE SCALE GENOMIC DNA]</scope>
    <source>
        <strain evidence="3">cv. AG2017</strain>
        <tissue evidence="2">Leaf</tissue>
    </source>
</reference>
<accession>A0A2I0JR78</accession>
<dbReference type="Proteomes" id="UP000233551">
    <property type="component" value="Unassembled WGS sequence"/>
</dbReference>
<keyword evidence="3" id="KW-1185">Reference proteome</keyword>
<comment type="caution">
    <text evidence="2">The sequence shown here is derived from an EMBL/GenBank/DDBJ whole genome shotgun (WGS) entry which is preliminary data.</text>
</comment>
<protein>
    <submittedName>
        <fullName evidence="2">Uncharacterized protein</fullName>
    </submittedName>
</protein>
<dbReference type="EMBL" id="PGOL01001449">
    <property type="protein sequence ID" value="PKI57996.1"/>
    <property type="molecule type" value="Genomic_DNA"/>
</dbReference>
<evidence type="ECO:0000313" key="2">
    <source>
        <dbReference type="EMBL" id="PKI57996.1"/>
    </source>
</evidence>
<feature type="compositionally biased region" description="Basic residues" evidence="1">
    <location>
        <begin position="27"/>
        <end position="39"/>
    </location>
</feature>
<dbReference type="AlphaFoldDB" id="A0A2I0JR78"/>
<feature type="region of interest" description="Disordered" evidence="1">
    <location>
        <begin position="27"/>
        <end position="47"/>
    </location>
</feature>
<sequence>MPATQVGVIGLVVLAVSLKPSEHPAVKARKSKVLRRGRIPRGQGEPAGFQQMYSSEVWRTFTIDILDLEDQYKEFQRVICERNRAVT</sequence>
<name>A0A2I0JR78_PUNGR</name>
<gene>
    <name evidence="2" type="ORF">CRG98_021576</name>
</gene>
<evidence type="ECO:0000256" key="1">
    <source>
        <dbReference type="SAM" id="MobiDB-lite"/>
    </source>
</evidence>
<organism evidence="2 3">
    <name type="scientific">Punica granatum</name>
    <name type="common">Pomegranate</name>
    <dbReference type="NCBI Taxonomy" id="22663"/>
    <lineage>
        <taxon>Eukaryota</taxon>
        <taxon>Viridiplantae</taxon>
        <taxon>Streptophyta</taxon>
        <taxon>Embryophyta</taxon>
        <taxon>Tracheophyta</taxon>
        <taxon>Spermatophyta</taxon>
        <taxon>Magnoliopsida</taxon>
        <taxon>eudicotyledons</taxon>
        <taxon>Gunneridae</taxon>
        <taxon>Pentapetalae</taxon>
        <taxon>rosids</taxon>
        <taxon>malvids</taxon>
        <taxon>Myrtales</taxon>
        <taxon>Lythraceae</taxon>
        <taxon>Punica</taxon>
    </lineage>
</organism>